<dbReference type="PANTHER" id="PTHR43495">
    <property type="entry name" value="GABA PERMEASE"/>
    <property type="match status" value="1"/>
</dbReference>
<feature type="transmembrane region" description="Helical" evidence="8">
    <location>
        <begin position="295"/>
        <end position="316"/>
    </location>
</feature>
<organism evidence="10 11">
    <name type="scientific">Brachybacterium hainanense</name>
    <dbReference type="NCBI Taxonomy" id="1541174"/>
    <lineage>
        <taxon>Bacteria</taxon>
        <taxon>Bacillati</taxon>
        <taxon>Actinomycetota</taxon>
        <taxon>Actinomycetes</taxon>
        <taxon>Micrococcales</taxon>
        <taxon>Dermabacteraceae</taxon>
        <taxon>Brachybacterium</taxon>
    </lineage>
</organism>
<dbReference type="Pfam" id="PF00324">
    <property type="entry name" value="AA_permease"/>
    <property type="match status" value="1"/>
</dbReference>
<proteinExistence type="predicted"/>
<evidence type="ECO:0000256" key="3">
    <source>
        <dbReference type="ARBA" id="ARBA00022692"/>
    </source>
</evidence>
<dbReference type="EMBL" id="JBHLSV010000033">
    <property type="protein sequence ID" value="MFC0675915.1"/>
    <property type="molecule type" value="Genomic_DNA"/>
</dbReference>
<evidence type="ECO:0000256" key="7">
    <source>
        <dbReference type="SAM" id="MobiDB-lite"/>
    </source>
</evidence>
<evidence type="ECO:0000256" key="8">
    <source>
        <dbReference type="SAM" id="Phobius"/>
    </source>
</evidence>
<evidence type="ECO:0000256" key="1">
    <source>
        <dbReference type="ARBA" id="ARBA00004141"/>
    </source>
</evidence>
<feature type="transmembrane region" description="Helical" evidence="8">
    <location>
        <begin position="252"/>
        <end position="273"/>
    </location>
</feature>
<gene>
    <name evidence="10" type="ORF">ACFFF6_18350</name>
</gene>
<feature type="region of interest" description="Disordered" evidence="7">
    <location>
        <begin position="1"/>
        <end position="20"/>
    </location>
</feature>
<dbReference type="RefSeq" id="WP_376982958.1">
    <property type="nucleotide sequence ID" value="NZ_JBHLSV010000033.1"/>
</dbReference>
<keyword evidence="6 8" id="KW-0472">Membrane</keyword>
<dbReference type="PANTHER" id="PTHR43495:SF5">
    <property type="entry name" value="GAMMA-AMINOBUTYRIC ACID PERMEASE"/>
    <property type="match status" value="1"/>
</dbReference>
<evidence type="ECO:0000256" key="5">
    <source>
        <dbReference type="ARBA" id="ARBA00022989"/>
    </source>
</evidence>
<feature type="transmembrane region" description="Helical" evidence="8">
    <location>
        <begin position="348"/>
        <end position="368"/>
    </location>
</feature>
<keyword evidence="11" id="KW-1185">Reference proteome</keyword>
<feature type="domain" description="Amino acid permease/ SLC12A" evidence="9">
    <location>
        <begin position="30"/>
        <end position="449"/>
    </location>
</feature>
<reference evidence="10 11" key="1">
    <citation type="submission" date="2024-09" db="EMBL/GenBank/DDBJ databases">
        <authorList>
            <person name="Sun Q."/>
            <person name="Mori K."/>
        </authorList>
    </citation>
    <scope>NUCLEOTIDE SEQUENCE [LARGE SCALE GENOMIC DNA]</scope>
    <source>
        <strain evidence="10 11">CICC 10874</strain>
    </source>
</reference>
<feature type="transmembrane region" description="Helical" evidence="8">
    <location>
        <begin position="169"/>
        <end position="189"/>
    </location>
</feature>
<sequence length="499" mass="51406">MSTTPAPPPASSPAEAPGGALARSLSHGQMAMIAMGSALGTGLFLGSGAAIGMSGPAVILCFALGSAIAATIALSMGEMSSRYPVRGGFGTLAARFLSPYWGYLTRWLYWFVTICVTGAELVACATYLRYWASGVPLWAGILLFAAIILAINLTSVGSFGVVEFWLSSIKVVAVLVFILIGIFLVVVGLPSSPAPGLTNLTADGGFLPFGIGSVWIAMSVVMFSFGGIELLSITAAEAKDPGAAIRTAARTTIIRLAFFYVLAVGVVVALLPWREASGQGEEVTASPFVLVFDRIGIPGAASLTNVIVLIAALSAANANLYAGSRMLHSLSADAMAPAFLSRLSRRHVPVRGIAVSSAGIVLAAALAFTGVGGVFGYMMALVVFSVLLVWALILVSYLFYRRTRDGRETFRLPGGAATAAAGLIGVLGVFSTIVVVRDLQLAALVGVPAVAIATALYLLVVRHRIDPRRTDAAFAEAEAAEAGTAGRATGQEAGTTPTT</sequence>
<dbReference type="Proteomes" id="UP001589793">
    <property type="component" value="Unassembled WGS sequence"/>
</dbReference>
<dbReference type="InterPro" id="IPR004841">
    <property type="entry name" value="AA-permease/SLC12A_dom"/>
</dbReference>
<feature type="transmembrane region" description="Helical" evidence="8">
    <location>
        <begin position="441"/>
        <end position="460"/>
    </location>
</feature>
<feature type="compositionally biased region" description="Pro residues" evidence="7">
    <location>
        <begin position="1"/>
        <end position="11"/>
    </location>
</feature>
<feature type="transmembrane region" description="Helical" evidence="8">
    <location>
        <begin position="57"/>
        <end position="76"/>
    </location>
</feature>
<comment type="subcellular location">
    <subcellularLocation>
        <location evidence="1">Membrane</location>
        <topology evidence="1">Multi-pass membrane protein</topology>
    </subcellularLocation>
</comment>
<evidence type="ECO:0000256" key="6">
    <source>
        <dbReference type="ARBA" id="ARBA00023136"/>
    </source>
</evidence>
<feature type="transmembrane region" description="Helical" evidence="8">
    <location>
        <begin position="107"/>
        <end position="131"/>
    </location>
</feature>
<feature type="transmembrane region" description="Helical" evidence="8">
    <location>
        <begin position="209"/>
        <end position="231"/>
    </location>
</feature>
<keyword evidence="3 8" id="KW-0812">Transmembrane</keyword>
<protein>
    <submittedName>
        <fullName evidence="10">Amino acid permease</fullName>
    </submittedName>
</protein>
<name>A0ABV6RFY1_9MICO</name>
<evidence type="ECO:0000313" key="10">
    <source>
        <dbReference type="EMBL" id="MFC0675915.1"/>
    </source>
</evidence>
<keyword evidence="2" id="KW-0813">Transport</keyword>
<feature type="transmembrane region" description="Helical" evidence="8">
    <location>
        <begin position="31"/>
        <end position="51"/>
    </location>
</feature>
<dbReference type="PIRSF" id="PIRSF006060">
    <property type="entry name" value="AA_transporter"/>
    <property type="match status" value="1"/>
</dbReference>
<accession>A0ABV6RFY1</accession>
<feature type="transmembrane region" description="Helical" evidence="8">
    <location>
        <begin position="412"/>
        <end position="435"/>
    </location>
</feature>
<evidence type="ECO:0000256" key="4">
    <source>
        <dbReference type="ARBA" id="ARBA00022970"/>
    </source>
</evidence>
<evidence type="ECO:0000256" key="2">
    <source>
        <dbReference type="ARBA" id="ARBA00022448"/>
    </source>
</evidence>
<keyword evidence="5 8" id="KW-1133">Transmembrane helix</keyword>
<evidence type="ECO:0000313" key="11">
    <source>
        <dbReference type="Proteomes" id="UP001589793"/>
    </source>
</evidence>
<keyword evidence="4" id="KW-0029">Amino-acid transport</keyword>
<feature type="transmembrane region" description="Helical" evidence="8">
    <location>
        <begin position="374"/>
        <end position="400"/>
    </location>
</feature>
<dbReference type="Gene3D" id="1.20.1740.10">
    <property type="entry name" value="Amino acid/polyamine transporter I"/>
    <property type="match status" value="1"/>
</dbReference>
<feature type="transmembrane region" description="Helical" evidence="8">
    <location>
        <begin position="137"/>
        <end position="162"/>
    </location>
</feature>
<evidence type="ECO:0000259" key="9">
    <source>
        <dbReference type="Pfam" id="PF00324"/>
    </source>
</evidence>
<comment type="caution">
    <text evidence="10">The sequence shown here is derived from an EMBL/GenBank/DDBJ whole genome shotgun (WGS) entry which is preliminary data.</text>
</comment>